<dbReference type="InterPro" id="IPR000397">
    <property type="entry name" value="Heat_shock_Hsp33"/>
</dbReference>
<accession>A0ABQ6M0C9</accession>
<feature type="disulfide bond" description="Redox-active" evidence="6">
    <location>
        <begin position="266"/>
        <end position="269"/>
    </location>
</feature>
<dbReference type="HAMAP" id="MF_00117">
    <property type="entry name" value="HslO"/>
    <property type="match status" value="1"/>
</dbReference>
<dbReference type="CDD" id="cd00498">
    <property type="entry name" value="Hsp33"/>
    <property type="match status" value="1"/>
</dbReference>
<evidence type="ECO:0000256" key="1">
    <source>
        <dbReference type="ARBA" id="ARBA00022490"/>
    </source>
</evidence>
<evidence type="ECO:0000256" key="2">
    <source>
        <dbReference type="ARBA" id="ARBA00022833"/>
    </source>
</evidence>
<dbReference type="NCBIfam" id="NF001033">
    <property type="entry name" value="PRK00114.1"/>
    <property type="match status" value="1"/>
</dbReference>
<dbReference type="Proteomes" id="UP001224392">
    <property type="component" value="Unassembled WGS sequence"/>
</dbReference>
<dbReference type="SUPFAM" id="SSF64397">
    <property type="entry name" value="Hsp33 domain"/>
    <property type="match status" value="1"/>
</dbReference>
<dbReference type="PANTHER" id="PTHR30111">
    <property type="entry name" value="33 KDA CHAPERONIN"/>
    <property type="match status" value="1"/>
</dbReference>
<reference evidence="7 8" key="1">
    <citation type="submission" date="2023-04" db="EMBL/GenBank/DDBJ databases">
        <title>Marinobulbifer ophiurae gen. nov., sp. Nov., isolate from tissue of brittle star Ophioplocus japonicus.</title>
        <authorList>
            <person name="Kawano K."/>
            <person name="Sawayama S."/>
            <person name="Nakagawa S."/>
        </authorList>
    </citation>
    <scope>NUCLEOTIDE SEQUENCE [LARGE SCALE GENOMIC DNA]</scope>
    <source>
        <strain evidence="7 8">NKW57</strain>
    </source>
</reference>
<dbReference type="EMBL" id="BSYJ01000004">
    <property type="protein sequence ID" value="GMG87766.1"/>
    <property type="molecule type" value="Genomic_DNA"/>
</dbReference>
<sequence length="292" mass="31886">MSDQLQRFIFSGHDIRGQVVTLGDAYRDILSNNSLPAPAAHLLGEFLAAACLLSTTLKFEGILTLQARGDGNMPLIMAECTHHSDLRGIARLEADAVIPEGAGLRELLGENAVLSITIDPAKGSRYQGMVPMEADTLAGCLEHYFERSEQLATRFWLEAAADTVGGIMLQIMPGNNAATAEENAQAWDDAVAMAATVTAEELHNLPHDQLVYRLFHELAPADMGMSDIRFRCSCSRERSEQALVAMGEEEVRELLQESAGEIAADCQFCNQQYRFDSNDIDALFGSPTQTLH</sequence>
<dbReference type="Pfam" id="PF01430">
    <property type="entry name" value="HSP33"/>
    <property type="match status" value="1"/>
</dbReference>
<comment type="PTM">
    <text evidence="6">Under oxidizing conditions two disulfide bonds are formed involving the reactive cysteines. Under reducing conditions zinc is bound to the reactive cysteines and the protein is inactive.</text>
</comment>
<keyword evidence="1 6" id="KW-0963">Cytoplasm</keyword>
<evidence type="ECO:0000256" key="6">
    <source>
        <dbReference type="HAMAP-Rule" id="MF_00117"/>
    </source>
</evidence>
<dbReference type="InterPro" id="IPR016154">
    <property type="entry name" value="Heat_shock_Hsp33_C"/>
</dbReference>
<dbReference type="InterPro" id="IPR016153">
    <property type="entry name" value="Heat_shock_Hsp33_N"/>
</dbReference>
<proteinExistence type="inferred from homology"/>
<feature type="disulfide bond" description="Redox-active" evidence="6">
    <location>
        <begin position="232"/>
        <end position="234"/>
    </location>
</feature>
<keyword evidence="3 6" id="KW-1015">Disulfide bond</keyword>
<dbReference type="RefSeq" id="WP_285764386.1">
    <property type="nucleotide sequence ID" value="NZ_BSYJ01000004.1"/>
</dbReference>
<dbReference type="SUPFAM" id="SSF118352">
    <property type="entry name" value="HSP33 redox switch-like"/>
    <property type="match status" value="1"/>
</dbReference>
<keyword evidence="2 6" id="KW-0862">Zinc</keyword>
<name>A0ABQ6M0C9_9GAMM</name>
<protein>
    <recommendedName>
        <fullName evidence="6">33 kDa chaperonin</fullName>
    </recommendedName>
    <alternativeName>
        <fullName evidence="6">Heat shock protein 33 homolog</fullName>
        <shortName evidence="6">HSP33</shortName>
    </alternativeName>
</protein>
<keyword evidence="8" id="KW-1185">Reference proteome</keyword>
<evidence type="ECO:0000256" key="3">
    <source>
        <dbReference type="ARBA" id="ARBA00023157"/>
    </source>
</evidence>
<dbReference type="Gene3D" id="3.90.1280.10">
    <property type="entry name" value="HSP33 redox switch-like"/>
    <property type="match status" value="1"/>
</dbReference>
<evidence type="ECO:0000256" key="5">
    <source>
        <dbReference type="ARBA" id="ARBA00023284"/>
    </source>
</evidence>
<dbReference type="Gene3D" id="1.10.287.480">
    <property type="entry name" value="helix hairpin bin"/>
    <property type="match status" value="1"/>
</dbReference>
<comment type="caution">
    <text evidence="7">The sequence shown here is derived from an EMBL/GenBank/DDBJ whole genome shotgun (WGS) entry which is preliminary data.</text>
</comment>
<gene>
    <name evidence="6 7" type="primary">hslO</name>
    <name evidence="7" type="ORF">MNKW57_20870</name>
</gene>
<comment type="similarity">
    <text evidence="6">Belongs to the HSP33 family.</text>
</comment>
<evidence type="ECO:0000313" key="8">
    <source>
        <dbReference type="Proteomes" id="UP001224392"/>
    </source>
</evidence>
<comment type="function">
    <text evidence="6">Redox regulated molecular chaperone. Protects both thermally unfolding and oxidatively damaged proteins from irreversible aggregation. Plays an important role in the bacterial defense system toward oxidative stress.</text>
</comment>
<comment type="subcellular location">
    <subcellularLocation>
        <location evidence="6">Cytoplasm</location>
    </subcellularLocation>
</comment>
<dbReference type="PIRSF" id="PIRSF005261">
    <property type="entry name" value="Heat_shock_Hsp33"/>
    <property type="match status" value="1"/>
</dbReference>
<evidence type="ECO:0000256" key="4">
    <source>
        <dbReference type="ARBA" id="ARBA00023186"/>
    </source>
</evidence>
<dbReference type="PANTHER" id="PTHR30111:SF1">
    <property type="entry name" value="33 KDA CHAPERONIN"/>
    <property type="match status" value="1"/>
</dbReference>
<evidence type="ECO:0000313" key="7">
    <source>
        <dbReference type="EMBL" id="GMG87766.1"/>
    </source>
</evidence>
<organism evidence="7 8">
    <name type="scientific">Biformimicrobium ophioploci</name>
    <dbReference type="NCBI Taxonomy" id="3036711"/>
    <lineage>
        <taxon>Bacteria</taxon>
        <taxon>Pseudomonadati</taxon>
        <taxon>Pseudomonadota</taxon>
        <taxon>Gammaproteobacteria</taxon>
        <taxon>Cellvibrionales</taxon>
        <taxon>Microbulbiferaceae</taxon>
        <taxon>Biformimicrobium</taxon>
    </lineage>
</organism>
<dbReference type="InterPro" id="IPR023212">
    <property type="entry name" value="Hsp33_helix_hairpin_bin_dom_sf"/>
</dbReference>
<keyword evidence="5 6" id="KW-0676">Redox-active center</keyword>
<keyword evidence="4 6" id="KW-0143">Chaperone</keyword>
<dbReference type="Gene3D" id="3.55.30.10">
    <property type="entry name" value="Hsp33 domain"/>
    <property type="match status" value="1"/>
</dbReference>